<organism evidence="1 2">
    <name type="scientific">Tricholomella constricta</name>
    <dbReference type="NCBI Taxonomy" id="117010"/>
    <lineage>
        <taxon>Eukaryota</taxon>
        <taxon>Fungi</taxon>
        <taxon>Dikarya</taxon>
        <taxon>Basidiomycota</taxon>
        <taxon>Agaricomycotina</taxon>
        <taxon>Agaricomycetes</taxon>
        <taxon>Agaricomycetidae</taxon>
        <taxon>Agaricales</taxon>
        <taxon>Tricholomatineae</taxon>
        <taxon>Lyophyllaceae</taxon>
        <taxon>Tricholomella</taxon>
    </lineage>
</organism>
<proteinExistence type="predicted"/>
<name>A0A8H5HKQ5_9AGAR</name>
<dbReference type="EMBL" id="JAACJP010000004">
    <property type="protein sequence ID" value="KAF5385123.1"/>
    <property type="molecule type" value="Genomic_DNA"/>
</dbReference>
<dbReference type="Gene3D" id="3.80.10.10">
    <property type="entry name" value="Ribonuclease Inhibitor"/>
    <property type="match status" value="1"/>
</dbReference>
<dbReference type="AlphaFoldDB" id="A0A8H5HKQ5"/>
<gene>
    <name evidence="1" type="ORF">D9615_000891</name>
</gene>
<keyword evidence="2" id="KW-1185">Reference proteome</keyword>
<evidence type="ECO:0000313" key="2">
    <source>
        <dbReference type="Proteomes" id="UP000565441"/>
    </source>
</evidence>
<accession>A0A8H5HKQ5</accession>
<evidence type="ECO:0008006" key="3">
    <source>
        <dbReference type="Google" id="ProtNLM"/>
    </source>
</evidence>
<reference evidence="1 2" key="1">
    <citation type="journal article" date="2020" name="ISME J.">
        <title>Uncovering the hidden diversity of litter-decomposition mechanisms in mushroom-forming fungi.</title>
        <authorList>
            <person name="Floudas D."/>
            <person name="Bentzer J."/>
            <person name="Ahren D."/>
            <person name="Johansson T."/>
            <person name="Persson P."/>
            <person name="Tunlid A."/>
        </authorList>
    </citation>
    <scope>NUCLEOTIDE SEQUENCE [LARGE SCALE GENOMIC DNA]</scope>
    <source>
        <strain evidence="1 2">CBS 661.87</strain>
    </source>
</reference>
<evidence type="ECO:0000313" key="1">
    <source>
        <dbReference type="EMBL" id="KAF5385123.1"/>
    </source>
</evidence>
<comment type="caution">
    <text evidence="1">The sequence shown here is derived from an EMBL/GenBank/DDBJ whole genome shotgun (WGS) entry which is preliminary data.</text>
</comment>
<protein>
    <recommendedName>
        <fullName evidence="3">F-box domain-containing protein</fullName>
    </recommendedName>
</protein>
<dbReference type="SUPFAM" id="SSF52047">
    <property type="entry name" value="RNI-like"/>
    <property type="match status" value="1"/>
</dbReference>
<dbReference type="OrthoDB" id="3365698at2759"/>
<sequence length="425" mass="47652">MIPYHKKIMVASIQTKASRLCRIEILAPEMMIQIFVLTVPHNIDSSRRDRSSRVKSPLVLTEVCRRWRELAHATPELWQILQIEMASTAAACPSRFAGMGIGAQQWFSRAGGRRDLSLLATFSGGGFSASHLDLHVPWSQVTHLNLEDDHIPLQIILEIFGQSPLLVTCKVTGVTYEPLEGTVACINTFFLLPNLLCLILHSPDTVCEGVELSRSPTALSSLMRRLVMPALETLEIFGAESGSAEYELIRILYTHQLQVNPPLTRLVVVRIIFLTHHLLVLFPHLPLLKHLHLVGAERYCHLFADVARHLAYEASAELNGLPGLEVLIIEDSATFVPHAVDAWDNAILEVASSRRWNAVNYPHVQRGLSQLKELSVRWDVRPLQPPNSVAVEKLKRLEIGGLKVMYPTLQGSSQESTRHWDLARM</sequence>
<dbReference type="InterPro" id="IPR032675">
    <property type="entry name" value="LRR_dom_sf"/>
</dbReference>
<dbReference type="Proteomes" id="UP000565441">
    <property type="component" value="Unassembled WGS sequence"/>
</dbReference>